<evidence type="ECO:0000256" key="5">
    <source>
        <dbReference type="ARBA" id="ARBA00022989"/>
    </source>
</evidence>
<gene>
    <name evidence="10" type="ordered locus">Dde_1539</name>
</gene>
<name>Q311R0_OLEA2</name>
<dbReference type="GO" id="GO:0005886">
    <property type="term" value="C:plasma membrane"/>
    <property type="evidence" value="ECO:0007669"/>
    <property type="project" value="UniProtKB-SubCell"/>
</dbReference>
<feature type="domain" description="OmpA-like" evidence="9">
    <location>
        <begin position="121"/>
        <end position="243"/>
    </location>
</feature>
<evidence type="ECO:0000313" key="10">
    <source>
        <dbReference type="EMBL" id="ABB38336.1"/>
    </source>
</evidence>
<sequence length="245" mass="27533">MSDKDLPFSLIEQEEEDRTDEWIVTFADLATLLLVFFILLFSMSVIDEQRFTDSFTSVRTVFGGKESTLFTSSVRSDDAALLESVRLQKQLIEAQRKVYSDVRTFLNRKGVEGVIGAVFDEGVITIKVPAGVLFEKNSVDISADGLSMLEGLNDFFLKKKDQSINIRGYTDDSVPAAGSRFRDNWEISALRAVNVLRFFLKSGIEPGRLTATGLGDLDPLFPNTSEENRAKNRRVEFVLERRVGK</sequence>
<protein>
    <submittedName>
        <fullName evidence="10">OmpA/MotB domain protein</fullName>
    </submittedName>
</protein>
<organism evidence="10 11">
    <name type="scientific">Oleidesulfovibrio alaskensis (strain ATCC BAA-1058 / DSM 17464 / G20)</name>
    <name type="common">Desulfovibrio alaskensis</name>
    <dbReference type="NCBI Taxonomy" id="207559"/>
    <lineage>
        <taxon>Bacteria</taxon>
        <taxon>Pseudomonadati</taxon>
        <taxon>Thermodesulfobacteriota</taxon>
        <taxon>Desulfovibrionia</taxon>
        <taxon>Desulfovibrionales</taxon>
        <taxon>Desulfovibrionaceae</taxon>
        <taxon>Oleidesulfovibrio</taxon>
    </lineage>
</organism>
<comment type="similarity">
    <text evidence="2">Belongs to the MotB family.</text>
</comment>
<dbReference type="InterPro" id="IPR025713">
    <property type="entry name" value="MotB-like_N_dom"/>
</dbReference>
<evidence type="ECO:0000259" key="9">
    <source>
        <dbReference type="PROSITE" id="PS51123"/>
    </source>
</evidence>
<accession>Q311R0</accession>
<keyword evidence="5 8" id="KW-1133">Transmembrane helix</keyword>
<dbReference type="HOGENOM" id="CLU_016890_0_1_7"/>
<comment type="subcellular location">
    <subcellularLocation>
        <location evidence="1">Cell membrane</location>
        <topology evidence="1">Single-pass membrane protein</topology>
    </subcellularLocation>
</comment>
<dbReference type="PANTHER" id="PTHR30329">
    <property type="entry name" value="STATOR ELEMENT OF FLAGELLAR MOTOR COMPLEX"/>
    <property type="match status" value="1"/>
</dbReference>
<keyword evidence="6 7" id="KW-0472">Membrane</keyword>
<dbReference type="STRING" id="207559.Dde_1539"/>
<dbReference type="InterPro" id="IPR050330">
    <property type="entry name" value="Bact_OuterMem_StrucFunc"/>
</dbReference>
<dbReference type="eggNOG" id="COG1360">
    <property type="taxonomic scope" value="Bacteria"/>
</dbReference>
<proteinExistence type="inferred from homology"/>
<reference evidence="10 11" key="1">
    <citation type="journal article" date="2011" name="J. Bacteriol.">
        <title>Complete genome sequence and updated annotation of Desulfovibrio alaskensis G20.</title>
        <authorList>
            <person name="Hauser L.J."/>
            <person name="Land M.L."/>
            <person name="Brown S.D."/>
            <person name="Larimer F."/>
            <person name="Keller K.L."/>
            <person name="Rapp-Giles B.J."/>
            <person name="Price M.N."/>
            <person name="Lin M."/>
            <person name="Bruce D.C."/>
            <person name="Detter J.C."/>
            <person name="Tapia R."/>
            <person name="Han C.S."/>
            <person name="Goodwin L.A."/>
            <person name="Cheng J.F."/>
            <person name="Pitluck S."/>
            <person name="Copeland A."/>
            <person name="Lucas S."/>
            <person name="Nolan M."/>
            <person name="Lapidus A.L."/>
            <person name="Palumbo A.V."/>
            <person name="Wall J.D."/>
        </authorList>
    </citation>
    <scope>NUCLEOTIDE SEQUENCE [LARGE SCALE GENOMIC DNA]</scope>
    <source>
        <strain evidence="11">ATCC BAA 1058 / DSM 17464 / G20</strain>
    </source>
</reference>
<evidence type="ECO:0000256" key="1">
    <source>
        <dbReference type="ARBA" id="ARBA00004162"/>
    </source>
</evidence>
<evidence type="ECO:0000256" key="3">
    <source>
        <dbReference type="ARBA" id="ARBA00022475"/>
    </source>
</evidence>
<dbReference type="PROSITE" id="PS51123">
    <property type="entry name" value="OMPA_2"/>
    <property type="match status" value="1"/>
</dbReference>
<dbReference type="RefSeq" id="WP_011367498.1">
    <property type="nucleotide sequence ID" value="NC_007519.1"/>
</dbReference>
<dbReference type="Proteomes" id="UP000002710">
    <property type="component" value="Chromosome"/>
</dbReference>
<keyword evidence="4 8" id="KW-0812">Transmembrane</keyword>
<evidence type="ECO:0000256" key="4">
    <source>
        <dbReference type="ARBA" id="ARBA00022692"/>
    </source>
</evidence>
<evidence type="ECO:0000256" key="8">
    <source>
        <dbReference type="SAM" id="Phobius"/>
    </source>
</evidence>
<dbReference type="InterPro" id="IPR006665">
    <property type="entry name" value="OmpA-like"/>
</dbReference>
<evidence type="ECO:0000256" key="2">
    <source>
        <dbReference type="ARBA" id="ARBA00008914"/>
    </source>
</evidence>
<evidence type="ECO:0000256" key="7">
    <source>
        <dbReference type="PROSITE-ProRule" id="PRU00473"/>
    </source>
</evidence>
<dbReference type="InterPro" id="IPR036737">
    <property type="entry name" value="OmpA-like_sf"/>
</dbReference>
<evidence type="ECO:0000256" key="6">
    <source>
        <dbReference type="ARBA" id="ARBA00023136"/>
    </source>
</evidence>
<evidence type="ECO:0000313" key="11">
    <source>
        <dbReference type="Proteomes" id="UP000002710"/>
    </source>
</evidence>
<dbReference type="Pfam" id="PF00691">
    <property type="entry name" value="OmpA"/>
    <property type="match status" value="1"/>
</dbReference>
<dbReference type="Pfam" id="PF13677">
    <property type="entry name" value="MotB_plug"/>
    <property type="match status" value="1"/>
</dbReference>
<dbReference type="KEGG" id="dde:Dde_1539"/>
<dbReference type="AlphaFoldDB" id="Q311R0"/>
<dbReference type="Gene3D" id="3.30.1330.60">
    <property type="entry name" value="OmpA-like domain"/>
    <property type="match status" value="1"/>
</dbReference>
<dbReference type="PANTHER" id="PTHR30329:SF21">
    <property type="entry name" value="LIPOPROTEIN YIAD-RELATED"/>
    <property type="match status" value="1"/>
</dbReference>
<dbReference type="EMBL" id="CP000112">
    <property type="protein sequence ID" value="ABB38336.1"/>
    <property type="molecule type" value="Genomic_DNA"/>
</dbReference>
<dbReference type="SUPFAM" id="SSF103088">
    <property type="entry name" value="OmpA-like"/>
    <property type="match status" value="1"/>
</dbReference>
<keyword evidence="11" id="KW-1185">Reference proteome</keyword>
<feature type="transmembrane region" description="Helical" evidence="8">
    <location>
        <begin position="22"/>
        <end position="41"/>
    </location>
</feature>
<dbReference type="CDD" id="cd07185">
    <property type="entry name" value="OmpA_C-like"/>
    <property type="match status" value="1"/>
</dbReference>
<keyword evidence="3" id="KW-1003">Cell membrane</keyword>